<dbReference type="Proteomes" id="UP001165289">
    <property type="component" value="Unassembled WGS sequence"/>
</dbReference>
<organism evidence="2 3">
    <name type="scientific">Oopsacas minuta</name>
    <dbReference type="NCBI Taxonomy" id="111878"/>
    <lineage>
        <taxon>Eukaryota</taxon>
        <taxon>Metazoa</taxon>
        <taxon>Porifera</taxon>
        <taxon>Hexactinellida</taxon>
        <taxon>Hexasterophora</taxon>
        <taxon>Lyssacinosida</taxon>
        <taxon>Leucopsacidae</taxon>
        <taxon>Oopsacas</taxon>
    </lineage>
</organism>
<dbReference type="Pfam" id="PF23663">
    <property type="entry name" value="Znf_SCAND3"/>
    <property type="match status" value="1"/>
</dbReference>
<evidence type="ECO:0000259" key="1">
    <source>
        <dbReference type="Pfam" id="PF23663"/>
    </source>
</evidence>
<evidence type="ECO:0000313" key="3">
    <source>
        <dbReference type="Proteomes" id="UP001165289"/>
    </source>
</evidence>
<gene>
    <name evidence="2" type="ORF">LOD99_3874</name>
</gene>
<accession>A0AAV7JVJ6</accession>
<dbReference type="EMBL" id="JAKMXF010000295">
    <property type="protein sequence ID" value="KAI6653038.1"/>
    <property type="molecule type" value="Genomic_DNA"/>
</dbReference>
<protein>
    <recommendedName>
        <fullName evidence="1">SCAN domain-containing protein</fullName>
    </recommendedName>
</protein>
<comment type="caution">
    <text evidence="2">The sequence shown here is derived from an EMBL/GenBank/DDBJ whole genome shotgun (WGS) entry which is preliminary data.</text>
</comment>
<evidence type="ECO:0000313" key="2">
    <source>
        <dbReference type="EMBL" id="KAI6653038.1"/>
    </source>
</evidence>
<dbReference type="AlphaFoldDB" id="A0AAV7JVJ6"/>
<keyword evidence="3" id="KW-1185">Reference proteome</keyword>
<dbReference type="GO" id="GO:0003676">
    <property type="term" value="F:nucleic acid binding"/>
    <property type="evidence" value="ECO:0007669"/>
    <property type="project" value="InterPro"/>
</dbReference>
<name>A0AAV7JVJ6_9METZ</name>
<proteinExistence type="predicted"/>
<dbReference type="Gene3D" id="3.30.420.10">
    <property type="entry name" value="Ribonuclease H-like superfamily/Ribonuclease H"/>
    <property type="match status" value="1"/>
</dbReference>
<feature type="domain" description="SCAN" evidence="1">
    <location>
        <begin position="206"/>
        <end position="240"/>
    </location>
</feature>
<dbReference type="InterPro" id="IPR036397">
    <property type="entry name" value="RNaseH_sf"/>
</dbReference>
<sequence length="402" mass="45022">MMHDNNDQCWVKYLKWVKFNCNTSYHTTIRMTPFEAVYGRPPFFRLATLNVPKEHWGVINNEDDLNNFQQTSVADLIAASVDELSESSNLFDNEVPTYTEEYPNEPQSPYLSKFLPISDDYEFSISDRVPPGTIVDGIEYNSNFETPTSSIPVILENQIRALESDNLISEEQFSMRRLSNSSSIVSNINPTNSTNLLCAVCENETSGVHSCPECCRFVHVPCGIQQGEEGFGSSVWCQGCFLKERSTNTHHLRKGIKRNQETLHDRMLKSSGKKFKPAEIGDTVLIPISQPDKMNSIGPRNLMGHIIDAQDSVYTVATSHGTIFSGYARNQFDVCPFRISANESCHTSMVSQTEAMQSASLGLSGSACRCKHCKTLRCPCKKSGRSCNTKCHKGHTCFNKFA</sequence>
<reference evidence="2 3" key="1">
    <citation type="journal article" date="2023" name="BMC Biol.">
        <title>The compact genome of the sponge Oopsacas minuta (Hexactinellida) is lacking key metazoan core genes.</title>
        <authorList>
            <person name="Santini S."/>
            <person name="Schenkelaars Q."/>
            <person name="Jourda C."/>
            <person name="Duchesne M."/>
            <person name="Belahbib H."/>
            <person name="Rocher C."/>
            <person name="Selva M."/>
            <person name="Riesgo A."/>
            <person name="Vervoort M."/>
            <person name="Leys S.P."/>
            <person name="Kodjabachian L."/>
            <person name="Le Bivic A."/>
            <person name="Borchiellini C."/>
            <person name="Claverie J.M."/>
            <person name="Renard E."/>
        </authorList>
    </citation>
    <scope>NUCLEOTIDE SEQUENCE [LARGE SCALE GENOMIC DNA]</scope>
    <source>
        <strain evidence="2">SPO-2</strain>
    </source>
</reference>
<dbReference type="InterPro" id="IPR057560">
    <property type="entry name" value="Znf_SCAND3"/>
</dbReference>